<dbReference type="EMBL" id="JAVFWL010000006">
    <property type="protein sequence ID" value="KAK6762242.1"/>
    <property type="molecule type" value="Genomic_DNA"/>
</dbReference>
<feature type="region of interest" description="Disordered" evidence="2">
    <location>
        <begin position="716"/>
        <end position="754"/>
    </location>
</feature>
<feature type="coiled-coil region" evidence="1">
    <location>
        <begin position="761"/>
        <end position="830"/>
    </location>
</feature>
<gene>
    <name evidence="3" type="primary">Necator_chrX.g23254</name>
    <name evidence="3" type="ORF">RB195_023091</name>
</gene>
<evidence type="ECO:0000313" key="4">
    <source>
        <dbReference type="Proteomes" id="UP001303046"/>
    </source>
</evidence>
<evidence type="ECO:0000313" key="3">
    <source>
        <dbReference type="EMBL" id="KAK6762242.1"/>
    </source>
</evidence>
<organism evidence="3 4">
    <name type="scientific">Necator americanus</name>
    <name type="common">Human hookworm</name>
    <dbReference type="NCBI Taxonomy" id="51031"/>
    <lineage>
        <taxon>Eukaryota</taxon>
        <taxon>Metazoa</taxon>
        <taxon>Ecdysozoa</taxon>
        <taxon>Nematoda</taxon>
        <taxon>Chromadorea</taxon>
        <taxon>Rhabditida</taxon>
        <taxon>Rhabditina</taxon>
        <taxon>Rhabditomorpha</taxon>
        <taxon>Strongyloidea</taxon>
        <taxon>Ancylostomatidae</taxon>
        <taxon>Bunostominae</taxon>
        <taxon>Necator</taxon>
    </lineage>
</organism>
<feature type="coiled-coil region" evidence="1">
    <location>
        <begin position="569"/>
        <end position="701"/>
    </location>
</feature>
<dbReference type="Proteomes" id="UP001303046">
    <property type="component" value="Unassembled WGS sequence"/>
</dbReference>
<proteinExistence type="predicted"/>
<reference evidence="3 4" key="1">
    <citation type="submission" date="2023-08" db="EMBL/GenBank/DDBJ databases">
        <title>A Necator americanus chromosomal reference genome.</title>
        <authorList>
            <person name="Ilik V."/>
            <person name="Petrzelkova K.J."/>
            <person name="Pardy F."/>
            <person name="Fuh T."/>
            <person name="Niatou-Singa F.S."/>
            <person name="Gouil Q."/>
            <person name="Baker L."/>
            <person name="Ritchie M.E."/>
            <person name="Jex A.R."/>
            <person name="Gazzola D."/>
            <person name="Li H."/>
            <person name="Toshio Fujiwara R."/>
            <person name="Zhan B."/>
            <person name="Aroian R.V."/>
            <person name="Pafco B."/>
            <person name="Schwarz E.M."/>
        </authorList>
    </citation>
    <scope>NUCLEOTIDE SEQUENCE [LARGE SCALE GENOMIC DNA]</scope>
    <source>
        <strain evidence="3 4">Aroian</strain>
        <tissue evidence="3">Whole animal</tissue>
    </source>
</reference>
<evidence type="ECO:0000256" key="2">
    <source>
        <dbReference type="SAM" id="MobiDB-lite"/>
    </source>
</evidence>
<accession>A0ABR1EHS9</accession>
<comment type="caution">
    <text evidence="3">The sequence shown here is derived from an EMBL/GenBank/DDBJ whole genome shotgun (WGS) entry which is preliminary data.</text>
</comment>
<keyword evidence="1" id="KW-0175">Coiled coil</keyword>
<evidence type="ECO:0000256" key="1">
    <source>
        <dbReference type="SAM" id="Coils"/>
    </source>
</evidence>
<feature type="compositionally biased region" description="Acidic residues" evidence="2">
    <location>
        <begin position="732"/>
        <end position="743"/>
    </location>
</feature>
<protein>
    <submittedName>
        <fullName evidence="3">Uncharacterized protein</fullName>
    </submittedName>
</protein>
<sequence length="882" mass="98907">MCDLYTLVWVYPSFCHSCVWYPGESFTLAMKIFSYAQIIPLLALCNKPPVVSKKSKLCGNELCDEVLFKTRVKRAMSSNHEAFLPLVEGDVVDVTAVKFSDRTDLMEGMLVDGRKGNVYVGAIDLGPYVEFLRSAIEMRKELKEMSQDRVDFGSRKVLGTIRADLHLVRDYNVQARQYAQEQNIPKPEFLPLPADANINIGHMYKDVGSHSRVHGHGTGNVLDDISYEDSQNSRFHRSNDEADMQGSAYTKRILDDSPRQYSTEEFSSVLANNDLNNVLPNGRSADIVGYESATDLHGPNQSNADDISPQDSSVVIVARSEESRIEHMARVKPSQRSTPIPPTVSTFAETAEEKMDTDSGANVPVSNKFHEGDLPPLDITQKIPLDIVARNLEKEETSLPFTYGMVSPPSTRTASQLHPDIVSEGSEVSSHEAFENCGQEECRRGQESLSSGAKTPVSLEEQLEQDVTAKPVHTRSIAKSEYSKESTIELAPDYSDAVDNFLVSIADGVRAVPFLALADTTGMSFILHFAFMLVAVVAHFIPYFVSNASDSTVFDGMVAHDLGTKCRLLEEQNKIKEKELSRHEFLETEIQRMQQELQSAETKLAVERNLVLEAEQRSANCERVLKDSELAHSCAVGDLLALRETVIQLEKNLNDERRVKEETAFELAGLRKSVTKLQSELDSVNDEVERLKLLKNSLDLENATLSAMIEEMDKCRREASARDSGGSGGWSDFEDDIPGDADDEKERTPNSSTAKLPVLVASSDVREIAKLRAQLKRYEQEVETTRSALESEKEERHRMESELRSFKKELEKKAKEVEDRERERARADERCNELLAIMKDNNSKIRDAELFIATEQREGLMNDAMLLPPTFRQALYRSRHAS</sequence>
<name>A0ABR1EHS9_NECAM</name>
<keyword evidence="4" id="KW-1185">Reference proteome</keyword>